<dbReference type="PROSITE" id="PS50006">
    <property type="entry name" value="FHA_DOMAIN"/>
    <property type="match status" value="1"/>
</dbReference>
<proteinExistence type="predicted"/>
<feature type="compositionally biased region" description="Polar residues" evidence="2">
    <location>
        <begin position="12"/>
        <end position="25"/>
    </location>
</feature>
<dbReference type="EMBL" id="JAHUZN010000012">
    <property type="protein sequence ID" value="KAG8475067.1"/>
    <property type="molecule type" value="Genomic_DNA"/>
</dbReference>
<sequence length="916" mass="102395">MATNEIEKPDTLISSKHSQSPQDNVPQLAPAPAPAKQVDTSPSSKLVDAKQFILSVAANISSQPLPTYDPNVWGVLTAISNNARKRPQGMNMLLSADEHWIGRLVEDMSFRIESRWVSMKHCRIYRKRVSNEGPEQSLNCDVSVYLKDMSVNGTFFNWERLRKNSPELKVQHGDIISFNAPPHHELAFAFVYRDALKSAHSVEGACAKRKADELTCENKRQKGLGIGAPEGPISLDDFRNLQRSNKELRKQLEDQVLAIDKLRNENRATVQRHENEIKEIKESVANSYLDQIREMKILLDVKQKELIEVNRVSAEQKHAIEDLNERFSASMQSCTEANERIMNQKASIAELKVQLEEERDQRREEREKAIVDLKAAVQRAQSEAQEELQRLSDIALKREKELEEAINKLEESLGKSLTQVEDLVSKLEDTRQKLVNSDNKVRQLEAQVSEAKQASANARKQVEELEHEIKGLRKHLETEKAAREEAWSKVSALELEINAAMRDLDYERRRLKGARERIMLRETQLRAFYSTTEEISILFAKQQEQLKAMQRTLEDEENYENTSVDIDLNAPDMNIYRTIGREKTATGYNGNGATKAGSSTSAQRVNSSSDEVSATEKNDCCIRSQEVGENTQEAEFTSADPFVKGGFGSDIDGVGTAPVHEGDTIGTERVLETESLGIEVERNVDLNRCGTLGRDTMQFDCETDAHESNNQIQTTLPDASIHSQSNKPYETQNSVADTEPGGTIRTAELLASEVLGSWAYSTNPSVHGENESPKIGDNNDDCVMALLALHDSSGVVAESQSTPSSKAAPSRRIVERQALSEMIGIVAPDLKEQFLGATTDDLDQQRTKRSFISDSDTEDCTDSNDENNNKVAAKSGSISDAETEGSSEQANEDRNHNDVMEEDETNSEYPHIKSSS</sequence>
<accession>A0A8J5Y4X2</accession>
<gene>
    <name evidence="4" type="ORF">CXB51_031852</name>
</gene>
<dbReference type="Gene3D" id="2.60.200.20">
    <property type="match status" value="1"/>
</dbReference>
<feature type="domain" description="FHA" evidence="3">
    <location>
        <begin position="99"/>
        <end position="161"/>
    </location>
</feature>
<dbReference type="InterPro" id="IPR008984">
    <property type="entry name" value="SMAD_FHA_dom_sf"/>
</dbReference>
<dbReference type="OrthoDB" id="687730at2759"/>
<comment type="caution">
    <text evidence="4">The sequence shown here is derived from an EMBL/GenBank/DDBJ whole genome shotgun (WGS) entry which is preliminary data.</text>
</comment>
<dbReference type="InterPro" id="IPR000253">
    <property type="entry name" value="FHA_dom"/>
</dbReference>
<evidence type="ECO:0000256" key="2">
    <source>
        <dbReference type="SAM" id="MobiDB-lite"/>
    </source>
</evidence>
<feature type="coiled-coil region" evidence="1">
    <location>
        <begin position="238"/>
        <end position="290"/>
    </location>
</feature>
<protein>
    <recommendedName>
        <fullName evidence="3">FHA domain-containing protein</fullName>
    </recommendedName>
</protein>
<keyword evidence="5" id="KW-1185">Reference proteome</keyword>
<keyword evidence="1" id="KW-0175">Coiled coil</keyword>
<feature type="region of interest" description="Disordered" evidence="2">
    <location>
        <begin position="846"/>
        <end position="916"/>
    </location>
</feature>
<evidence type="ECO:0000313" key="4">
    <source>
        <dbReference type="EMBL" id="KAG8475067.1"/>
    </source>
</evidence>
<dbReference type="PANTHER" id="PTHR47458">
    <property type="entry name" value="SMAD/FHA DOMAIN-CONTAINING PROTEIN"/>
    <property type="match status" value="1"/>
</dbReference>
<feature type="compositionally biased region" description="Polar residues" evidence="2">
    <location>
        <begin position="876"/>
        <end position="889"/>
    </location>
</feature>
<name>A0A8J5Y4X2_9ROSI</name>
<dbReference type="Proteomes" id="UP000701853">
    <property type="component" value="Chromosome 12"/>
</dbReference>
<organism evidence="4 5">
    <name type="scientific">Gossypium anomalum</name>
    <dbReference type="NCBI Taxonomy" id="47600"/>
    <lineage>
        <taxon>Eukaryota</taxon>
        <taxon>Viridiplantae</taxon>
        <taxon>Streptophyta</taxon>
        <taxon>Embryophyta</taxon>
        <taxon>Tracheophyta</taxon>
        <taxon>Spermatophyta</taxon>
        <taxon>Magnoliopsida</taxon>
        <taxon>eudicotyledons</taxon>
        <taxon>Gunneridae</taxon>
        <taxon>Pentapetalae</taxon>
        <taxon>rosids</taxon>
        <taxon>malvids</taxon>
        <taxon>Malvales</taxon>
        <taxon>Malvaceae</taxon>
        <taxon>Malvoideae</taxon>
        <taxon>Gossypium</taxon>
    </lineage>
</organism>
<feature type="compositionally biased region" description="Basic and acidic residues" evidence="2">
    <location>
        <begin position="1"/>
        <end position="10"/>
    </location>
</feature>
<dbReference type="SUPFAM" id="SSF49879">
    <property type="entry name" value="SMAD/FHA domain"/>
    <property type="match status" value="1"/>
</dbReference>
<reference evidence="4 5" key="1">
    <citation type="journal article" date="2021" name="bioRxiv">
        <title>The Gossypium anomalum genome as a resource for cotton improvement and evolutionary analysis of hybrid incompatibility.</title>
        <authorList>
            <person name="Grover C.E."/>
            <person name="Yuan D."/>
            <person name="Arick M.A."/>
            <person name="Miller E.R."/>
            <person name="Hu G."/>
            <person name="Peterson D.G."/>
            <person name="Wendel J.F."/>
            <person name="Udall J.A."/>
        </authorList>
    </citation>
    <scope>NUCLEOTIDE SEQUENCE [LARGE SCALE GENOMIC DNA]</scope>
    <source>
        <strain evidence="4">JFW-Udall</strain>
        <tissue evidence="4">Leaf</tissue>
    </source>
</reference>
<dbReference type="Pfam" id="PF00498">
    <property type="entry name" value="FHA"/>
    <property type="match status" value="1"/>
</dbReference>
<feature type="region of interest" description="Disordered" evidence="2">
    <location>
        <begin position="584"/>
        <end position="617"/>
    </location>
</feature>
<dbReference type="PANTHER" id="PTHR47458:SF1">
    <property type="entry name" value="SMAD_FHA DOMAIN-CONTAINING PROTEIN"/>
    <property type="match status" value="1"/>
</dbReference>
<feature type="compositionally biased region" description="Acidic residues" evidence="2">
    <location>
        <begin position="855"/>
        <end position="865"/>
    </location>
</feature>
<feature type="compositionally biased region" description="Polar residues" evidence="2">
    <location>
        <begin position="586"/>
        <end position="612"/>
    </location>
</feature>
<feature type="coiled-coil region" evidence="1">
    <location>
        <begin position="334"/>
        <end position="482"/>
    </location>
</feature>
<dbReference type="AlphaFoldDB" id="A0A8J5Y4X2"/>
<evidence type="ECO:0000259" key="3">
    <source>
        <dbReference type="PROSITE" id="PS50006"/>
    </source>
</evidence>
<evidence type="ECO:0000256" key="1">
    <source>
        <dbReference type="SAM" id="Coils"/>
    </source>
</evidence>
<feature type="compositionally biased region" description="Polar residues" evidence="2">
    <location>
        <begin position="715"/>
        <end position="736"/>
    </location>
</feature>
<feature type="region of interest" description="Disordered" evidence="2">
    <location>
        <begin position="1"/>
        <end position="42"/>
    </location>
</feature>
<evidence type="ECO:0000313" key="5">
    <source>
        <dbReference type="Proteomes" id="UP000701853"/>
    </source>
</evidence>
<feature type="region of interest" description="Disordered" evidence="2">
    <location>
        <begin position="715"/>
        <end position="740"/>
    </location>
</feature>